<evidence type="ECO:0000313" key="1">
    <source>
        <dbReference type="EMBL" id="OCB03880.1"/>
    </source>
</evidence>
<organism evidence="1 2">
    <name type="scientific">Acidithiobacillus ferrivorans</name>
    <dbReference type="NCBI Taxonomy" id="160808"/>
    <lineage>
        <taxon>Bacteria</taxon>
        <taxon>Pseudomonadati</taxon>
        <taxon>Pseudomonadota</taxon>
        <taxon>Acidithiobacillia</taxon>
        <taxon>Acidithiobacillales</taxon>
        <taxon>Acidithiobacillaceae</taxon>
        <taxon>Acidithiobacillus</taxon>
    </lineage>
</organism>
<comment type="caution">
    <text evidence="1">The sequence shown here is derived from an EMBL/GenBank/DDBJ whole genome shotgun (WGS) entry which is preliminary data.</text>
</comment>
<dbReference type="AlphaFoldDB" id="A0A1B9C1Y2"/>
<dbReference type="Proteomes" id="UP000093129">
    <property type="component" value="Unassembled WGS sequence"/>
</dbReference>
<name>A0A1B9C1Y2_9PROT</name>
<proteinExistence type="predicted"/>
<protein>
    <submittedName>
        <fullName evidence="1">Transcriptional regulator</fullName>
    </submittedName>
</protein>
<dbReference type="InterPro" id="IPR025427">
    <property type="entry name" value="DUF4160"/>
</dbReference>
<sequence length="86" mass="10182">MPTISMFYGVLIQMFWQDHAPPHFHALYGEYEVLINILTLEVIQGDMPRRALALVLEWAQEHRTELMENWELCTHNQSLKKIHPLP</sequence>
<reference evidence="1 2" key="1">
    <citation type="submission" date="2016-07" db="EMBL/GenBank/DDBJ databases">
        <title>Draft genome of a psychrotolerant acidophile Acidithiobacillus ferrivorans strain YL15.</title>
        <authorList>
            <person name="Peng T."/>
            <person name="Ma L."/>
            <person name="Nan M."/>
            <person name="An N."/>
            <person name="Wang M."/>
            <person name="Qiu G."/>
            <person name="Zeng W."/>
        </authorList>
    </citation>
    <scope>NUCLEOTIDE SEQUENCE [LARGE SCALE GENOMIC DNA]</scope>
    <source>
        <strain evidence="1 2">YL15</strain>
    </source>
</reference>
<evidence type="ECO:0000313" key="2">
    <source>
        <dbReference type="Proteomes" id="UP000093129"/>
    </source>
</evidence>
<dbReference type="Pfam" id="PF13711">
    <property type="entry name" value="DUF4160"/>
    <property type="match status" value="1"/>
</dbReference>
<dbReference type="EMBL" id="MASQ01000037">
    <property type="protein sequence ID" value="OCB03880.1"/>
    <property type="molecule type" value="Genomic_DNA"/>
</dbReference>
<accession>A0A1B9C1Y2</accession>
<dbReference type="RefSeq" id="WP_065412542.1">
    <property type="nucleotide sequence ID" value="NZ_MASQ01000037.1"/>
</dbReference>
<gene>
    <name evidence="1" type="ORF">BBC27_05925</name>
</gene>